<dbReference type="STRING" id="560819.SAMN05428998_105214"/>
<dbReference type="AlphaFoldDB" id="A0A1Y6BJV9"/>
<keyword evidence="2" id="KW-1185">Reference proteome</keyword>
<organism evidence="1 2">
    <name type="scientific">Tistlia consotensis USBA 355</name>
    <dbReference type="NCBI Taxonomy" id="560819"/>
    <lineage>
        <taxon>Bacteria</taxon>
        <taxon>Pseudomonadati</taxon>
        <taxon>Pseudomonadota</taxon>
        <taxon>Alphaproteobacteria</taxon>
        <taxon>Rhodospirillales</taxon>
        <taxon>Rhodovibrionaceae</taxon>
        <taxon>Tistlia</taxon>
    </lineage>
</organism>
<dbReference type="Pfam" id="PF12831">
    <property type="entry name" value="FAD_oxidored"/>
    <property type="match status" value="1"/>
</dbReference>
<proteinExistence type="predicted"/>
<protein>
    <submittedName>
        <fullName evidence="1">Phytoene dehydrogenase-related protein</fullName>
    </submittedName>
</protein>
<sequence length="540" mass="56607">MTGAARQGGRYDVAVVGGGHNGLVAAALAARAGRSVVLLEAGERLGGMATLGPRSPGSDGGFDSAGAAHLVDGLSPALVQGLELHRHGLEFAVATMDDVALLPGGELLVVSGRDAETTRRSIGRFSPRDAERFPAFEARLARLADALAPFLDRVPPTLKFQDWAERLEYLRLGWAMRRLGRKDMRDLLRIIGMNAADLTEEVFETDALKGLIGFDAVLGNRFGPRSPNTVYTLLQRKSGTIAGRRGAAALPKGGPAALIAALERAARAAGVEIRTGARVAQVLVDNGRVNGLALADGSEIDCRTVLSSAHPRTTLLDLVGVRQLDADLVRSLRHARGEGGTAKVWLRLGAVPDFGLSAGDLGRSRLVFAPDLGFVERGHDAAKYGELPDRLAMEITLPGLADAHQLGSGQKPILSATLANVPYRLRNRDDGALKQALIQRTTAALADLAPGLAETIEAVEALTPKQVEAATGAPGGHWHHLETGLDQTYLLRPAPGLAQYATPIQGLWLCGAGSHPGGGLTGRPGANAARAALAATRARR</sequence>
<reference evidence="1 2" key="1">
    <citation type="submission" date="2017-04" db="EMBL/GenBank/DDBJ databases">
        <authorList>
            <person name="Afonso C.L."/>
            <person name="Miller P.J."/>
            <person name="Scott M.A."/>
            <person name="Spackman E."/>
            <person name="Goraichik I."/>
            <person name="Dimitrov K.M."/>
            <person name="Suarez D.L."/>
            <person name="Swayne D.E."/>
        </authorList>
    </citation>
    <scope>NUCLEOTIDE SEQUENCE [LARGE SCALE GENOMIC DNA]</scope>
    <source>
        <strain evidence="1 2">USBA 355</strain>
    </source>
</reference>
<dbReference type="Proteomes" id="UP000192917">
    <property type="component" value="Unassembled WGS sequence"/>
</dbReference>
<dbReference type="PANTHER" id="PTHR10668:SF103">
    <property type="entry name" value="PYRIDINE NUCLEOTIDE-DISULFIDE OXIDOREDUCTASE DOMAIN-CONTAINING PROTEIN 2"/>
    <property type="match status" value="1"/>
</dbReference>
<dbReference type="PANTHER" id="PTHR10668">
    <property type="entry name" value="PHYTOENE DEHYDROGENASE"/>
    <property type="match status" value="1"/>
</dbReference>
<dbReference type="EMBL" id="FWZX01000005">
    <property type="protein sequence ID" value="SMF13943.1"/>
    <property type="molecule type" value="Genomic_DNA"/>
</dbReference>
<evidence type="ECO:0000313" key="1">
    <source>
        <dbReference type="EMBL" id="SMF13943.1"/>
    </source>
</evidence>
<accession>A0A1Y6BJV9</accession>
<gene>
    <name evidence="1" type="ORF">SAMN05428998_105214</name>
</gene>
<evidence type="ECO:0000313" key="2">
    <source>
        <dbReference type="Proteomes" id="UP000192917"/>
    </source>
</evidence>
<dbReference type="RefSeq" id="WP_085122247.1">
    <property type="nucleotide sequence ID" value="NZ_FWZX01000005.1"/>
</dbReference>
<dbReference type="Gene3D" id="3.50.50.60">
    <property type="entry name" value="FAD/NAD(P)-binding domain"/>
    <property type="match status" value="2"/>
</dbReference>
<dbReference type="SUPFAM" id="SSF51905">
    <property type="entry name" value="FAD/NAD(P)-binding domain"/>
    <property type="match status" value="1"/>
</dbReference>
<name>A0A1Y6BJV9_9PROT</name>
<dbReference type="InterPro" id="IPR036188">
    <property type="entry name" value="FAD/NAD-bd_sf"/>
</dbReference>